<organism evidence="1 2">
    <name type="scientific">Candidatus Nitrospira nitrosa</name>
    <dbReference type="NCBI Taxonomy" id="1742972"/>
    <lineage>
        <taxon>Bacteria</taxon>
        <taxon>Pseudomonadati</taxon>
        <taxon>Nitrospirota</taxon>
        <taxon>Nitrospiria</taxon>
        <taxon>Nitrospirales</taxon>
        <taxon>Nitrospiraceae</taxon>
        <taxon>Nitrospira</taxon>
    </lineage>
</organism>
<accession>A0A0S4LB25</accession>
<sequence length="76" mass="8116">MNDLEIRVKKATGSVVLKGYEVFVQGVCNLRIVDSRSCRFTLGRADAQGALRSRQMPAGQGDDPASRAVLFAASCG</sequence>
<protein>
    <submittedName>
        <fullName evidence="1">Uncharacterized protein</fullName>
    </submittedName>
</protein>
<gene>
    <name evidence="1" type="ORF">COMA1_10569</name>
</gene>
<dbReference type="AlphaFoldDB" id="A0A0S4LB25"/>
<dbReference type="EMBL" id="CZQA01000001">
    <property type="protein sequence ID" value="CUS32322.1"/>
    <property type="molecule type" value="Genomic_DNA"/>
</dbReference>
<dbReference type="Proteomes" id="UP000199032">
    <property type="component" value="Unassembled WGS sequence"/>
</dbReference>
<evidence type="ECO:0000313" key="1">
    <source>
        <dbReference type="EMBL" id="CUS32322.1"/>
    </source>
</evidence>
<evidence type="ECO:0000313" key="2">
    <source>
        <dbReference type="Proteomes" id="UP000199032"/>
    </source>
</evidence>
<proteinExistence type="predicted"/>
<reference evidence="1 2" key="1">
    <citation type="submission" date="2015-10" db="EMBL/GenBank/DDBJ databases">
        <authorList>
            <person name="Gilbert D.G."/>
        </authorList>
    </citation>
    <scope>NUCLEOTIDE SEQUENCE [LARGE SCALE GENOMIC DNA]</scope>
    <source>
        <strain evidence="1">COMA1</strain>
    </source>
</reference>
<dbReference type="STRING" id="1742972.COMA1_10569"/>
<name>A0A0S4LB25_9BACT</name>
<keyword evidence="2" id="KW-1185">Reference proteome</keyword>